<name>A0A0G0BPN9_9BACT</name>
<dbReference type="Proteomes" id="UP000034952">
    <property type="component" value="Unassembled WGS sequence"/>
</dbReference>
<protein>
    <submittedName>
        <fullName evidence="2">Uncharacterized protein</fullName>
    </submittedName>
</protein>
<proteinExistence type="predicted"/>
<evidence type="ECO:0000313" key="3">
    <source>
        <dbReference type="Proteomes" id="UP000034952"/>
    </source>
</evidence>
<organism evidence="2 3">
    <name type="scientific">Candidatus Nomurabacteria bacterium GW2011_GWE1_35_16</name>
    <dbReference type="NCBI Taxonomy" id="1618761"/>
    <lineage>
        <taxon>Bacteria</taxon>
        <taxon>Candidatus Nomuraibacteriota</taxon>
    </lineage>
</organism>
<gene>
    <name evidence="2" type="ORF">UR64_C0024G0005</name>
</gene>
<reference evidence="2 3" key="1">
    <citation type="journal article" date="2015" name="Nature">
        <title>rRNA introns, odd ribosomes, and small enigmatic genomes across a large radiation of phyla.</title>
        <authorList>
            <person name="Brown C.T."/>
            <person name="Hug L.A."/>
            <person name="Thomas B.C."/>
            <person name="Sharon I."/>
            <person name="Castelle C.J."/>
            <person name="Singh A."/>
            <person name="Wilkins M.J."/>
            <person name="Williams K.H."/>
            <person name="Banfield J.F."/>
        </authorList>
    </citation>
    <scope>NUCLEOTIDE SEQUENCE [LARGE SCALE GENOMIC DNA]</scope>
</reference>
<feature type="region of interest" description="Disordered" evidence="1">
    <location>
        <begin position="1"/>
        <end position="43"/>
    </location>
</feature>
<dbReference type="EMBL" id="LBPY01000024">
    <property type="protein sequence ID" value="KKP65591.1"/>
    <property type="molecule type" value="Genomic_DNA"/>
</dbReference>
<evidence type="ECO:0000256" key="1">
    <source>
        <dbReference type="SAM" id="MobiDB-lite"/>
    </source>
</evidence>
<evidence type="ECO:0000313" key="2">
    <source>
        <dbReference type="EMBL" id="KKP65591.1"/>
    </source>
</evidence>
<accession>A0A0G0BPN9</accession>
<sequence length="43" mass="4565">MLKNKPRTSSGVAKKAASLLKHSDNKNVKSVAGGALGNRRRFA</sequence>
<dbReference type="AlphaFoldDB" id="A0A0G0BPN9"/>
<comment type="caution">
    <text evidence="2">The sequence shown here is derived from an EMBL/GenBank/DDBJ whole genome shotgun (WGS) entry which is preliminary data.</text>
</comment>